<sequence>MEDTIYDLMEQAQDLPGGAAKLAILEEAARLADASGLKEIAYEVRGEIVDCAIFNGYPLKALIAFSWQLGQFDQNPEEYEPDELLWNYKWILGKVCSFPNIPKTQVEDLVEDMRKRYAEYGYNERPYHYYKFRIAMDMGKLEEARQHLDTFRSIERDSMSDCEACEQSQIVRFYYLTGEDEQALAVAKPILSGRMTCAEVPHVTLSQLLLPLYRQGEVDKAKENHRKGYRLIRDDRDFLKTIAEHIEYLTVADPVKGIEVAERHLHMALDYESELEQMYFYAAMVGLLQKLDTSGENRLIRLPASLEWGKEERTLTEIIGYFRPLAESAAAAFDRRNGNTFYTDWIGKIVQTA</sequence>
<dbReference type="OrthoDB" id="56388at2"/>
<proteinExistence type="predicted"/>
<evidence type="ECO:0000313" key="1">
    <source>
        <dbReference type="EMBL" id="KJD45264.1"/>
    </source>
</evidence>
<gene>
    <name evidence="1" type="ORF">QD47_12740</name>
</gene>
<keyword evidence="2" id="KW-1185">Reference proteome</keyword>
<protein>
    <submittedName>
        <fullName evidence="1">Uncharacterized protein</fullName>
    </submittedName>
</protein>
<reference evidence="1 2" key="1">
    <citation type="submission" date="2014-11" db="EMBL/GenBank/DDBJ databases">
        <title>Draft Genome Sequences of Paenibacillus polymyxa NRRL B-30509 and Paenibacillus terrae NRRL B-30644, Strains from a Poultry Environment that Produce Tridecaptin A and Paenicidins.</title>
        <authorList>
            <person name="van Belkum M.J."/>
            <person name="Lohans C.T."/>
            <person name="Vederas J.C."/>
        </authorList>
    </citation>
    <scope>NUCLEOTIDE SEQUENCE [LARGE SCALE GENOMIC DNA]</scope>
    <source>
        <strain evidence="1 2">NRRL B-30644</strain>
    </source>
</reference>
<dbReference type="RefSeq" id="WP_044646485.1">
    <property type="nucleotide sequence ID" value="NZ_JTHP01000022.1"/>
</dbReference>
<accession>A0A0D7X208</accession>
<dbReference type="AlphaFoldDB" id="A0A0D7X208"/>
<dbReference type="Proteomes" id="UP000032534">
    <property type="component" value="Unassembled WGS sequence"/>
</dbReference>
<dbReference type="PATRIC" id="fig|159743.3.peg.2834"/>
<dbReference type="InterPro" id="IPR011990">
    <property type="entry name" value="TPR-like_helical_dom_sf"/>
</dbReference>
<comment type="caution">
    <text evidence="1">The sequence shown here is derived from an EMBL/GenBank/DDBJ whole genome shotgun (WGS) entry which is preliminary data.</text>
</comment>
<dbReference type="EMBL" id="JTHP01000022">
    <property type="protein sequence ID" value="KJD45264.1"/>
    <property type="molecule type" value="Genomic_DNA"/>
</dbReference>
<name>A0A0D7X208_9BACL</name>
<evidence type="ECO:0000313" key="2">
    <source>
        <dbReference type="Proteomes" id="UP000032534"/>
    </source>
</evidence>
<dbReference type="Gene3D" id="1.25.40.10">
    <property type="entry name" value="Tetratricopeptide repeat domain"/>
    <property type="match status" value="1"/>
</dbReference>
<organism evidence="1 2">
    <name type="scientific">Paenibacillus terrae</name>
    <dbReference type="NCBI Taxonomy" id="159743"/>
    <lineage>
        <taxon>Bacteria</taxon>
        <taxon>Bacillati</taxon>
        <taxon>Bacillota</taxon>
        <taxon>Bacilli</taxon>
        <taxon>Bacillales</taxon>
        <taxon>Paenibacillaceae</taxon>
        <taxon>Paenibacillus</taxon>
    </lineage>
</organism>